<name>A0A402A681_9CHLR</name>
<dbReference type="Proteomes" id="UP000287352">
    <property type="component" value="Unassembled WGS sequence"/>
</dbReference>
<dbReference type="EMBL" id="BIFR01000002">
    <property type="protein sequence ID" value="GCE14638.1"/>
    <property type="molecule type" value="Genomic_DNA"/>
</dbReference>
<evidence type="ECO:0000313" key="2">
    <source>
        <dbReference type="Proteomes" id="UP000287352"/>
    </source>
</evidence>
<reference evidence="2" key="1">
    <citation type="submission" date="2018-12" db="EMBL/GenBank/DDBJ databases">
        <title>Tengunoibacter tsumagoiensis gen. nov., sp. nov., Dictyobacter kobayashii sp. nov., D. alpinus sp. nov., and D. joshuensis sp. nov. and description of Dictyobacteraceae fam. nov. within the order Ktedonobacterales isolated from Tengu-no-mugimeshi.</title>
        <authorList>
            <person name="Wang C.M."/>
            <person name="Zheng Y."/>
            <person name="Sakai Y."/>
            <person name="Toyoda A."/>
            <person name="Minakuchi Y."/>
            <person name="Abe K."/>
            <person name="Yokota A."/>
            <person name="Yabe S."/>
        </authorList>
    </citation>
    <scope>NUCLEOTIDE SEQUENCE [LARGE SCALE GENOMIC DNA]</scope>
    <source>
        <strain evidence="2">Uno3</strain>
    </source>
</reference>
<dbReference type="AlphaFoldDB" id="A0A402A681"/>
<evidence type="ECO:0000313" key="1">
    <source>
        <dbReference type="EMBL" id="GCE14638.1"/>
    </source>
</evidence>
<keyword evidence="2" id="KW-1185">Reference proteome</keyword>
<comment type="caution">
    <text evidence="1">The sequence shown here is derived from an EMBL/GenBank/DDBJ whole genome shotgun (WGS) entry which is preliminary data.</text>
</comment>
<protein>
    <submittedName>
        <fullName evidence="1">Uncharacterized protein</fullName>
    </submittedName>
</protein>
<gene>
    <name evidence="1" type="ORF">KTT_44970</name>
</gene>
<accession>A0A402A681</accession>
<sequence length="62" mass="7360">MLDVNDLIWIVDAESVFNRSREWFLKQIKLGKLHRTKIAGDRKVYLLRSEIVKLLQPHILDS</sequence>
<proteinExistence type="predicted"/>
<organism evidence="1 2">
    <name type="scientific">Tengunoibacter tsumagoiensis</name>
    <dbReference type="NCBI Taxonomy" id="2014871"/>
    <lineage>
        <taxon>Bacteria</taxon>
        <taxon>Bacillati</taxon>
        <taxon>Chloroflexota</taxon>
        <taxon>Ktedonobacteria</taxon>
        <taxon>Ktedonobacterales</taxon>
        <taxon>Dictyobacteraceae</taxon>
        <taxon>Tengunoibacter</taxon>
    </lineage>
</organism>